<organism evidence="2 3">
    <name type="scientific">Levilactobacillus hammesii DSM 16381</name>
    <dbReference type="NCBI Taxonomy" id="1423753"/>
    <lineage>
        <taxon>Bacteria</taxon>
        <taxon>Bacillati</taxon>
        <taxon>Bacillota</taxon>
        <taxon>Bacilli</taxon>
        <taxon>Lactobacillales</taxon>
        <taxon>Lactobacillaceae</taxon>
        <taxon>Levilactobacillus</taxon>
    </lineage>
</organism>
<dbReference type="AlphaFoldDB" id="A0A0R1UVN3"/>
<sequence>MLQMKHSYRPPRHKIHISRLIKLVRNHHFLTGLLIFFLVLTSFLTVQAHRNRATLDKADTTHPATAKQVAQQQRHVKHNLHHYFKKITADGTTSVSFYNLDPVAGSPAAKSKMARHFYKSGALATSANAHTPEVSASTYKLYIAAYLFHQHAAGLYTWTPTDEDGFHRMIVNSANDFSEDTLDTYGPVALDDFLASQHYYSPAFVSGETAVTTAHSLTLVLKDLANQQGPFRHAKDQQKLLALMKQQVYRTGIPAGATAAQKGTVVADKVGFLADTNNDAAIVTLPNGERYILVIMTHGHEQSGFSGFPRMAKITTHVQKLVYNPAIVKGLNK</sequence>
<dbReference type="PANTHER" id="PTHR35333:SF3">
    <property type="entry name" value="BETA-LACTAMASE-TYPE TRANSPEPTIDASE FOLD CONTAINING PROTEIN"/>
    <property type="match status" value="1"/>
</dbReference>
<dbReference type="Gene3D" id="3.40.710.10">
    <property type="entry name" value="DD-peptidase/beta-lactamase superfamily"/>
    <property type="match status" value="1"/>
</dbReference>
<dbReference type="GO" id="GO:0008800">
    <property type="term" value="F:beta-lactamase activity"/>
    <property type="evidence" value="ECO:0007669"/>
    <property type="project" value="InterPro"/>
</dbReference>
<dbReference type="GO" id="GO:0046677">
    <property type="term" value="P:response to antibiotic"/>
    <property type="evidence" value="ECO:0007669"/>
    <property type="project" value="InterPro"/>
</dbReference>
<dbReference type="SUPFAM" id="SSF56601">
    <property type="entry name" value="beta-lactamase/transpeptidase-like"/>
    <property type="match status" value="1"/>
</dbReference>
<evidence type="ECO:0000313" key="3">
    <source>
        <dbReference type="Proteomes" id="UP000051580"/>
    </source>
</evidence>
<dbReference type="InterPro" id="IPR045155">
    <property type="entry name" value="Beta-lactam_cat"/>
</dbReference>
<dbReference type="PATRIC" id="fig|1423753.3.peg.2269"/>
<dbReference type="PANTHER" id="PTHR35333">
    <property type="entry name" value="BETA-LACTAMASE"/>
    <property type="match status" value="1"/>
</dbReference>
<dbReference type="InterPro" id="IPR000871">
    <property type="entry name" value="Beta-lactam_class-A"/>
</dbReference>
<keyword evidence="3" id="KW-1185">Reference proteome</keyword>
<dbReference type="GO" id="GO:0030655">
    <property type="term" value="P:beta-lactam antibiotic catabolic process"/>
    <property type="evidence" value="ECO:0007669"/>
    <property type="project" value="InterPro"/>
</dbReference>
<dbReference type="Proteomes" id="UP000051580">
    <property type="component" value="Unassembled WGS sequence"/>
</dbReference>
<evidence type="ECO:0000259" key="1">
    <source>
        <dbReference type="Pfam" id="PF13354"/>
    </source>
</evidence>
<reference evidence="2 3" key="1">
    <citation type="journal article" date="2015" name="Genome Announc.">
        <title>Expanding the biotechnology potential of lactobacilli through comparative genomics of 213 strains and associated genera.</title>
        <authorList>
            <person name="Sun Z."/>
            <person name="Harris H.M."/>
            <person name="McCann A."/>
            <person name="Guo C."/>
            <person name="Argimon S."/>
            <person name="Zhang W."/>
            <person name="Yang X."/>
            <person name="Jeffery I.B."/>
            <person name="Cooney J.C."/>
            <person name="Kagawa T.F."/>
            <person name="Liu W."/>
            <person name="Song Y."/>
            <person name="Salvetti E."/>
            <person name="Wrobel A."/>
            <person name="Rasinkangas P."/>
            <person name="Parkhill J."/>
            <person name="Rea M.C."/>
            <person name="O'Sullivan O."/>
            <person name="Ritari J."/>
            <person name="Douillard F.P."/>
            <person name="Paul Ross R."/>
            <person name="Yang R."/>
            <person name="Briner A.E."/>
            <person name="Felis G.E."/>
            <person name="de Vos W.M."/>
            <person name="Barrangou R."/>
            <person name="Klaenhammer T.R."/>
            <person name="Caufield P.W."/>
            <person name="Cui Y."/>
            <person name="Zhang H."/>
            <person name="O'Toole P.W."/>
        </authorList>
    </citation>
    <scope>NUCLEOTIDE SEQUENCE [LARGE SCALE GENOMIC DNA]</scope>
    <source>
        <strain evidence="2 3">DSM 16381</strain>
    </source>
</reference>
<feature type="domain" description="Beta-lactamase class A catalytic" evidence="1">
    <location>
        <begin position="184"/>
        <end position="297"/>
    </location>
</feature>
<dbReference type="EMBL" id="AZFS01000045">
    <property type="protein sequence ID" value="KRL95674.1"/>
    <property type="molecule type" value="Genomic_DNA"/>
</dbReference>
<dbReference type="STRING" id="1423753.FD28_GL002161"/>
<dbReference type="Pfam" id="PF13354">
    <property type="entry name" value="Beta-lactamase2"/>
    <property type="match status" value="1"/>
</dbReference>
<dbReference type="InterPro" id="IPR012338">
    <property type="entry name" value="Beta-lactam/transpept-like"/>
</dbReference>
<protein>
    <submittedName>
        <fullName evidence="2">Beta-lactamase class A</fullName>
    </submittedName>
</protein>
<name>A0A0R1UVN3_9LACO</name>
<accession>A0A0R1UVN3</accession>
<comment type="caution">
    <text evidence="2">The sequence shown here is derived from an EMBL/GenBank/DDBJ whole genome shotgun (WGS) entry which is preliminary data.</text>
</comment>
<proteinExistence type="predicted"/>
<gene>
    <name evidence="2" type="ORF">FD28_GL002161</name>
</gene>
<evidence type="ECO:0000313" key="2">
    <source>
        <dbReference type="EMBL" id="KRL95674.1"/>
    </source>
</evidence>